<accession>A0AA86GJ41</accession>
<proteinExistence type="predicted"/>
<evidence type="ECO:0000313" key="2">
    <source>
        <dbReference type="EMBL" id="AMG73196.1"/>
    </source>
</evidence>
<evidence type="ECO:0008006" key="4">
    <source>
        <dbReference type="Google" id="ProtNLM"/>
    </source>
</evidence>
<dbReference type="EMBL" id="CP012199">
    <property type="protein sequence ID" value="AMG73196.1"/>
    <property type="molecule type" value="Genomic_DNA"/>
</dbReference>
<dbReference type="AlphaFoldDB" id="A0AA86GJ41"/>
<evidence type="ECO:0000256" key="1">
    <source>
        <dbReference type="SAM" id="Phobius"/>
    </source>
</evidence>
<keyword evidence="3" id="KW-1185">Reference proteome</keyword>
<dbReference type="RefSeq" id="WP_067180793.1">
    <property type="nucleotide sequence ID" value="NZ_CP012199.1"/>
</dbReference>
<sequence length="132" mass="14700">MTLIELASLFEARKVSVIEATGLDKDALHIYFGLALFLLVRLIWRWRGGWLVAWLAVLAMACGGEWLDMTVEASDAAIQPDAAHWHDIWNTMFWPTILLLVGRWLHPPRGDAPGALDPVASGEDAERGLEQP</sequence>
<keyword evidence="1" id="KW-0812">Transmembrane</keyword>
<keyword evidence="1" id="KW-0472">Membrane</keyword>
<gene>
    <name evidence="2" type="ORF">SGRAN_0801</name>
</gene>
<reference evidence="2 3" key="1">
    <citation type="journal article" date="2016" name="BMC Genomics">
        <title>Genomic analysis of the nitrate-respiring Sphingopyxis granuli (formerly Sphingomonas macrogoltabida) strain TFA.</title>
        <authorList>
            <person name="Garcia-Romero I."/>
            <person name="Perez-Pulido A.J."/>
            <person name="Gonzalez-Flores Y.E."/>
            <person name="Reyes-Ramirez F."/>
            <person name="Santero E."/>
            <person name="Floriano B."/>
        </authorList>
    </citation>
    <scope>NUCLEOTIDE SEQUENCE [LARGE SCALE GENOMIC DNA]</scope>
    <source>
        <strain evidence="2 3">TFA</strain>
    </source>
</reference>
<organism evidence="2 3">
    <name type="scientific">Sphingopyxis granuli</name>
    <dbReference type="NCBI Taxonomy" id="267128"/>
    <lineage>
        <taxon>Bacteria</taxon>
        <taxon>Pseudomonadati</taxon>
        <taxon>Pseudomonadota</taxon>
        <taxon>Alphaproteobacteria</taxon>
        <taxon>Sphingomonadales</taxon>
        <taxon>Sphingomonadaceae</taxon>
        <taxon>Sphingopyxis</taxon>
    </lineage>
</organism>
<dbReference type="KEGG" id="sgi:SGRAN_0801"/>
<evidence type="ECO:0000313" key="3">
    <source>
        <dbReference type="Proteomes" id="UP000058599"/>
    </source>
</evidence>
<dbReference type="Proteomes" id="UP000058599">
    <property type="component" value="Chromosome"/>
</dbReference>
<feature type="transmembrane region" description="Helical" evidence="1">
    <location>
        <begin position="27"/>
        <end position="44"/>
    </location>
</feature>
<protein>
    <recommendedName>
        <fullName evidence="4">Transmembrane protein</fullName>
    </recommendedName>
</protein>
<name>A0AA86GJ41_9SPHN</name>
<keyword evidence="1" id="KW-1133">Transmembrane helix</keyword>